<evidence type="ECO:0000259" key="2">
    <source>
        <dbReference type="SMART" id="SM00429"/>
    </source>
</evidence>
<comment type="caution">
    <text evidence="3">The sequence shown here is derived from an EMBL/GenBank/DDBJ whole genome shotgun (WGS) entry which is preliminary data.</text>
</comment>
<sequence length="376" mass="40832">MNIFKCPLLASDCSHCVALDPRFACTWCCGSCKHSTKCMGRDADGGTAEANELCTTPAIREFSPRSGPLEGGTVVDIVGHDLGSRLLDNLECSILEKRESDRVICLTAASPRAYTVTAIRLQIDGAVRPLPAKFEYRTDPELRDVQPRTAYESGGRKLIVTGSHLDSVLSPKLFLLSAPPFRPFHLMSWNCPSLALPTALLRQSSMARWMVGMAMDGVRTVRNLGPTIQLTTVPDPQFSPFAGLHILQAKQPLMLSGQWLSQAAMPAEYSVTIGTSLCPVSLLEPDRLLLNSDEMIGHRYFGAKICSGASPHSSSGTDPTVHFHLQQPSGIAGGGTSNSERPSRERRSATMLSEVFLTRLLMCKGTDRSTLCGHIF</sequence>
<dbReference type="InterPro" id="IPR014756">
    <property type="entry name" value="Ig_E-set"/>
</dbReference>
<dbReference type="AlphaFoldDB" id="A0ABD2I3X3"/>
<gene>
    <name evidence="3" type="ORF">niasHS_017561</name>
</gene>
<dbReference type="InterPro" id="IPR031148">
    <property type="entry name" value="Plexin"/>
</dbReference>
<evidence type="ECO:0000256" key="1">
    <source>
        <dbReference type="SAM" id="MobiDB-lite"/>
    </source>
</evidence>
<reference evidence="3 4" key="1">
    <citation type="submission" date="2024-10" db="EMBL/GenBank/DDBJ databases">
        <authorList>
            <person name="Kim D."/>
        </authorList>
    </citation>
    <scope>NUCLEOTIDE SEQUENCE [LARGE SCALE GENOMIC DNA]</scope>
    <source>
        <strain evidence="3">Taebaek</strain>
    </source>
</reference>
<name>A0ABD2I3X3_HETSC</name>
<dbReference type="SMART" id="SM00429">
    <property type="entry name" value="IPT"/>
    <property type="match status" value="2"/>
</dbReference>
<feature type="region of interest" description="Disordered" evidence="1">
    <location>
        <begin position="312"/>
        <end position="348"/>
    </location>
</feature>
<organism evidence="3 4">
    <name type="scientific">Heterodera schachtii</name>
    <name type="common">Sugarbeet cyst nematode worm</name>
    <name type="synonym">Tylenchus schachtii</name>
    <dbReference type="NCBI Taxonomy" id="97005"/>
    <lineage>
        <taxon>Eukaryota</taxon>
        <taxon>Metazoa</taxon>
        <taxon>Ecdysozoa</taxon>
        <taxon>Nematoda</taxon>
        <taxon>Chromadorea</taxon>
        <taxon>Rhabditida</taxon>
        <taxon>Tylenchina</taxon>
        <taxon>Tylenchomorpha</taxon>
        <taxon>Tylenchoidea</taxon>
        <taxon>Heteroderidae</taxon>
        <taxon>Heteroderinae</taxon>
        <taxon>Heterodera</taxon>
    </lineage>
</organism>
<dbReference type="InterPro" id="IPR002909">
    <property type="entry name" value="IPT_dom"/>
</dbReference>
<feature type="domain" description="IPT/TIG" evidence="2">
    <location>
        <begin position="56"/>
        <end position="137"/>
    </location>
</feature>
<dbReference type="PANTHER" id="PTHR22625:SF44">
    <property type="entry name" value="PLEXIN-B"/>
    <property type="match status" value="1"/>
</dbReference>
<evidence type="ECO:0000313" key="4">
    <source>
        <dbReference type="Proteomes" id="UP001620645"/>
    </source>
</evidence>
<proteinExistence type="predicted"/>
<dbReference type="PANTHER" id="PTHR22625">
    <property type="entry name" value="PLEXIN"/>
    <property type="match status" value="1"/>
</dbReference>
<dbReference type="Gene3D" id="2.60.40.10">
    <property type="entry name" value="Immunoglobulins"/>
    <property type="match status" value="1"/>
</dbReference>
<evidence type="ECO:0000313" key="3">
    <source>
        <dbReference type="EMBL" id="KAL3072587.1"/>
    </source>
</evidence>
<dbReference type="InterPro" id="IPR013783">
    <property type="entry name" value="Ig-like_fold"/>
</dbReference>
<keyword evidence="4" id="KW-1185">Reference proteome</keyword>
<dbReference type="SUPFAM" id="SSF81296">
    <property type="entry name" value="E set domains"/>
    <property type="match status" value="1"/>
</dbReference>
<accession>A0ABD2I3X3</accession>
<dbReference type="EMBL" id="JBICCN010000373">
    <property type="protein sequence ID" value="KAL3072587.1"/>
    <property type="molecule type" value="Genomic_DNA"/>
</dbReference>
<feature type="domain" description="IPT/TIG" evidence="2">
    <location>
        <begin position="139"/>
        <end position="233"/>
    </location>
</feature>
<dbReference type="Proteomes" id="UP001620645">
    <property type="component" value="Unassembled WGS sequence"/>
</dbReference>
<protein>
    <recommendedName>
        <fullName evidence="2">IPT/TIG domain-containing protein</fullName>
    </recommendedName>
</protein>